<proteinExistence type="predicted"/>
<protein>
    <recommendedName>
        <fullName evidence="1">GyrI-like small molecule binding domain-containing protein</fullName>
    </recommendedName>
</protein>
<dbReference type="Pfam" id="PF06445">
    <property type="entry name" value="GyrI-like"/>
    <property type="match status" value="1"/>
</dbReference>
<dbReference type="InterPro" id="IPR029442">
    <property type="entry name" value="GyrI-like"/>
</dbReference>
<dbReference type="InterPro" id="IPR011256">
    <property type="entry name" value="Reg_factor_effector_dom_sf"/>
</dbReference>
<accession>A0A3B0C259</accession>
<keyword evidence="3" id="KW-1185">Reference proteome</keyword>
<dbReference type="AlphaFoldDB" id="A0A3B0C259"/>
<dbReference type="OrthoDB" id="4772335at2"/>
<dbReference type="EMBL" id="RBCJ01000003">
    <property type="protein sequence ID" value="RKN80023.1"/>
    <property type="molecule type" value="Genomic_DNA"/>
</dbReference>
<gene>
    <name evidence="2" type="ORF">D7Z94_17420</name>
</gene>
<dbReference type="Proteomes" id="UP000276603">
    <property type="component" value="Unassembled WGS sequence"/>
</dbReference>
<feature type="domain" description="GyrI-like small molecule binding" evidence="1">
    <location>
        <begin position="18"/>
        <end position="205"/>
    </location>
</feature>
<name>A0A3B0C259_9FLAO</name>
<dbReference type="InterPro" id="IPR008319">
    <property type="entry name" value="GyrI-like_CCH_Lin2189-like"/>
</dbReference>
<reference evidence="2 3" key="1">
    <citation type="submission" date="2018-10" db="EMBL/GenBank/DDBJ databases">
        <title>Ulvibacterium marinum gen. nov., sp. nov., a novel marine bacterium of the family Flavobacteriaceae, isolated from a culture of the green alga Ulva prolifera.</title>
        <authorList>
            <person name="Zhang Z."/>
        </authorList>
    </citation>
    <scope>NUCLEOTIDE SEQUENCE [LARGE SCALE GENOMIC DNA]</scope>
    <source>
        <strain evidence="2 3">CCMM003</strain>
    </source>
</reference>
<dbReference type="RefSeq" id="WP_120712834.1">
    <property type="nucleotide sequence ID" value="NZ_RBCJ01000003.1"/>
</dbReference>
<evidence type="ECO:0000313" key="3">
    <source>
        <dbReference type="Proteomes" id="UP000276603"/>
    </source>
</evidence>
<organism evidence="2 3">
    <name type="scientific">Ulvibacterium marinum</name>
    <dbReference type="NCBI Taxonomy" id="2419782"/>
    <lineage>
        <taxon>Bacteria</taxon>
        <taxon>Pseudomonadati</taxon>
        <taxon>Bacteroidota</taxon>
        <taxon>Flavobacteriia</taxon>
        <taxon>Flavobacteriales</taxon>
        <taxon>Flavobacteriaceae</taxon>
        <taxon>Ulvibacterium</taxon>
    </lineage>
</organism>
<dbReference type="SUPFAM" id="SSF55136">
    <property type="entry name" value="Probable bacterial effector-binding domain"/>
    <property type="match status" value="1"/>
</dbReference>
<sequence>MKHEWRKKEKKIYLPENQPELVEIPEFKFLTIEGEGSPQNKIFAEYIGVLYSVSYAIKMNLKKEEKQPSGYCDYTVYPLEGIWDITEEAKKTFKGTINKNDLIFKLMIRQPSFVTDDYFLEMLEQTKKRKPHSFLEQVTFEKITDGKCVQMMHIGSYDDEPQSFKVMEDFAEKENLSRISKDHREIYLTDFRKVAPEKLKTVLRFKVEPK</sequence>
<dbReference type="Gene3D" id="3.20.80.10">
    <property type="entry name" value="Regulatory factor, effector binding domain"/>
    <property type="match status" value="1"/>
</dbReference>
<dbReference type="PIRSF" id="PIRSF031644">
    <property type="entry name" value="UCP031644"/>
    <property type="match status" value="1"/>
</dbReference>
<evidence type="ECO:0000313" key="2">
    <source>
        <dbReference type="EMBL" id="RKN80023.1"/>
    </source>
</evidence>
<evidence type="ECO:0000259" key="1">
    <source>
        <dbReference type="Pfam" id="PF06445"/>
    </source>
</evidence>
<comment type="caution">
    <text evidence="2">The sequence shown here is derived from an EMBL/GenBank/DDBJ whole genome shotgun (WGS) entry which is preliminary data.</text>
</comment>